<dbReference type="EMBL" id="FUZF01000002">
    <property type="protein sequence ID" value="SKB43755.1"/>
    <property type="molecule type" value="Genomic_DNA"/>
</dbReference>
<feature type="domain" description="DUF7507" evidence="1">
    <location>
        <begin position="184"/>
        <end position="270"/>
    </location>
</feature>
<dbReference type="AlphaFoldDB" id="A0A1T5B9C3"/>
<dbReference type="OrthoDB" id="5726170at2"/>
<dbReference type="Pfam" id="PF13585">
    <property type="entry name" value="CHU_C"/>
    <property type="match status" value="1"/>
</dbReference>
<dbReference type="STRING" id="1513896.SAMN05660841_00469"/>
<feature type="domain" description="DUF7507" evidence="1">
    <location>
        <begin position="60"/>
        <end position="161"/>
    </location>
</feature>
<keyword evidence="3" id="KW-1185">Reference proteome</keyword>
<evidence type="ECO:0000313" key="2">
    <source>
        <dbReference type="EMBL" id="SKB43755.1"/>
    </source>
</evidence>
<dbReference type="NCBIfam" id="TIGR04131">
    <property type="entry name" value="Bac_Flav_CTERM"/>
    <property type="match status" value="1"/>
</dbReference>
<protein>
    <submittedName>
        <fullName evidence="2">Conserved repeat domain-containing protein/gliding motility-associated C-terminal domain-containing protein</fullName>
    </submittedName>
</protein>
<dbReference type="InterPro" id="IPR026341">
    <property type="entry name" value="T9SS_type_B"/>
</dbReference>
<feature type="domain" description="DUF7507" evidence="1">
    <location>
        <begin position="284"/>
        <end position="373"/>
    </location>
</feature>
<organism evidence="2 3">
    <name type="scientific">Sphingobacterium nematocida</name>
    <dbReference type="NCBI Taxonomy" id="1513896"/>
    <lineage>
        <taxon>Bacteria</taxon>
        <taxon>Pseudomonadati</taxon>
        <taxon>Bacteroidota</taxon>
        <taxon>Sphingobacteriia</taxon>
        <taxon>Sphingobacteriales</taxon>
        <taxon>Sphingobacteriaceae</taxon>
        <taxon>Sphingobacterium</taxon>
    </lineage>
</organism>
<dbReference type="RefSeq" id="WP_139375183.1">
    <property type="nucleotide sequence ID" value="NZ_FUZF01000002.1"/>
</dbReference>
<gene>
    <name evidence="2" type="ORF">SAMN05660841_00469</name>
</gene>
<feature type="domain" description="DUF7507" evidence="1">
    <location>
        <begin position="406"/>
        <end position="504"/>
    </location>
</feature>
<evidence type="ECO:0000313" key="3">
    <source>
        <dbReference type="Proteomes" id="UP000190150"/>
    </source>
</evidence>
<accession>A0A1T5B9C3</accession>
<dbReference type="InterPro" id="IPR047589">
    <property type="entry name" value="DUF11_rpt"/>
</dbReference>
<dbReference type="Proteomes" id="UP000190150">
    <property type="component" value="Unassembled WGS sequence"/>
</dbReference>
<dbReference type="InterPro" id="IPR013783">
    <property type="entry name" value="Ig-like_fold"/>
</dbReference>
<dbReference type="Pfam" id="PF24346">
    <property type="entry name" value="DUF7507"/>
    <property type="match status" value="4"/>
</dbReference>
<name>A0A1T5B9C3_9SPHI</name>
<feature type="non-terminal residue" evidence="2">
    <location>
        <position position="1"/>
    </location>
</feature>
<sequence length="602" mass="65294">GSLTGSTLNWSVNVPFGGEVSVSFKVTVNADLTEGAVIRNIATVGNENPEVEIPTDRVAGISIEKRHNLAANNDCYGLKVGDKIVYTFTVKNTGNVSLSNVAVIDNLPRLGTISSVENGNLAPGATRVFTAEYAVDQTDLNRGSIRNTATVKGTAPSGAVIGTTEGVTDGLSNEVVINICQTGKVSIEKTVNKENVSKVGEELIYTLKVTNIGNIDLEEVTVGDVMLNFNDIINLKVGEVKTYTLTYVTKYEDLLKASIDNIASATLKSRERVTDDASTKITFTPDIDIVKSADKSVVTFLGEEVEYTIEVKNTGSTDLTNVVVTDPMFPNFTGNAGNLAVGQTKKFELTYVSELADIIRGYIRNTAQVKGTVAGVVAFRSFNPTTGVVEKLSNTVEIPVLFSSILEVTKVADKTEVQKVGEVINYSITVANKGQYDLKDVRISDPLTGLNETIATLAAGETVSFNKEKNSKTSYTVVRSDFDKGEIVNVVTVTAKDLKDVTVTGTAERIVTVLPMPLFIPNVYTPNGDNVNDTFEIVGIEAFDRTEVTILNRWGNEVYRNDNYRNEWNGQGLNEGTYFYIIKTIKGTKEDVYKGHVLIKTR</sequence>
<dbReference type="PANTHER" id="PTHR34819">
    <property type="entry name" value="LARGE CYSTEINE-RICH PERIPLASMIC PROTEIN OMCB"/>
    <property type="match status" value="1"/>
</dbReference>
<proteinExistence type="predicted"/>
<dbReference type="NCBIfam" id="TIGR01451">
    <property type="entry name" value="B_ant_repeat"/>
    <property type="match status" value="4"/>
</dbReference>
<dbReference type="InterPro" id="IPR055354">
    <property type="entry name" value="DUF7507"/>
</dbReference>
<dbReference type="Gene3D" id="2.60.40.10">
    <property type="entry name" value="Immunoglobulins"/>
    <property type="match status" value="1"/>
</dbReference>
<dbReference type="InterPro" id="IPR051172">
    <property type="entry name" value="Chlamydia_OmcB"/>
</dbReference>
<evidence type="ECO:0000259" key="1">
    <source>
        <dbReference type="Pfam" id="PF24346"/>
    </source>
</evidence>
<reference evidence="3" key="1">
    <citation type="submission" date="2017-02" db="EMBL/GenBank/DDBJ databases">
        <authorList>
            <person name="Varghese N."/>
            <person name="Submissions S."/>
        </authorList>
    </citation>
    <scope>NUCLEOTIDE SEQUENCE [LARGE SCALE GENOMIC DNA]</scope>
    <source>
        <strain evidence="3">DSM 24091</strain>
    </source>
</reference>